<evidence type="ECO:0000256" key="7">
    <source>
        <dbReference type="ARBA" id="ARBA00023136"/>
    </source>
</evidence>
<dbReference type="GO" id="GO:0006865">
    <property type="term" value="P:amino acid transport"/>
    <property type="evidence" value="ECO:0007669"/>
    <property type="project" value="UniProtKB-KW"/>
</dbReference>
<comment type="similarity">
    <text evidence="8">Belongs to the binding-protein-dependent transport system permease family. LivHM subfamily.</text>
</comment>
<evidence type="ECO:0000313" key="13">
    <source>
        <dbReference type="EMBL" id="CAB5059624.1"/>
    </source>
</evidence>
<feature type="transmembrane region" description="Helical" evidence="9">
    <location>
        <begin position="220"/>
        <end position="240"/>
    </location>
</feature>
<evidence type="ECO:0000256" key="6">
    <source>
        <dbReference type="ARBA" id="ARBA00022989"/>
    </source>
</evidence>
<evidence type="ECO:0000256" key="4">
    <source>
        <dbReference type="ARBA" id="ARBA00022692"/>
    </source>
</evidence>
<evidence type="ECO:0000256" key="3">
    <source>
        <dbReference type="ARBA" id="ARBA00022475"/>
    </source>
</evidence>
<keyword evidence="3" id="KW-1003">Cell membrane</keyword>
<sequence length="304" mass="33171">MTGSEVMQQTVNGVVDGSTFALLGASYSLITSVTKRFHVAYVATYLGAVYAAIWSEDHLPLPHIGDIAFGLVVAALMGVLIEAYIYRRIAARAARRGGDPLIPVFIASLGLTIVAQNVVSWVWNTQPLSFNLITNKGYSLGDVRYTKLQVLAVLLYWLILLALWAFLKWTKQGSRVTGVQVNPQMAQVVGINTKRIFILVFAIGSVLAGLLGMFESSTVAAQPSMGFNAMFYGFVVAFVAGMERGPLRIAVVGLIVGLIQSLSALWLPLQYAPAVVFSILLVYLILLPTDFRRYFTRRTTATIT</sequence>
<proteinExistence type="inferred from homology"/>
<feature type="transmembrane region" description="Helical" evidence="9">
    <location>
        <begin position="67"/>
        <end position="89"/>
    </location>
</feature>
<dbReference type="PANTHER" id="PTHR11795:SF445">
    <property type="entry name" value="AMINO ACID ABC TRANSPORTER PERMEASE PROTEIN"/>
    <property type="match status" value="1"/>
</dbReference>
<evidence type="ECO:0000256" key="5">
    <source>
        <dbReference type="ARBA" id="ARBA00022970"/>
    </source>
</evidence>
<feature type="transmembrane region" description="Helical" evidence="9">
    <location>
        <begin position="101"/>
        <end position="123"/>
    </location>
</feature>
<dbReference type="EMBL" id="CAEZYY010000038">
    <property type="protein sequence ID" value="CAB4766107.1"/>
    <property type="molecule type" value="Genomic_DNA"/>
</dbReference>
<dbReference type="InterPro" id="IPR001851">
    <property type="entry name" value="ABC_transp_permease"/>
</dbReference>
<comment type="subcellular location">
    <subcellularLocation>
        <location evidence="1">Cell membrane</location>
        <topology evidence="1">Multi-pass membrane protein</topology>
    </subcellularLocation>
</comment>
<dbReference type="Pfam" id="PF02653">
    <property type="entry name" value="BPD_transp_2"/>
    <property type="match status" value="1"/>
</dbReference>
<evidence type="ECO:0000256" key="9">
    <source>
        <dbReference type="SAM" id="Phobius"/>
    </source>
</evidence>
<keyword evidence="2" id="KW-0813">Transport</keyword>
<dbReference type="EMBL" id="CAEZXX010000009">
    <property type="protein sequence ID" value="CAB4695311.1"/>
    <property type="molecule type" value="Genomic_DNA"/>
</dbReference>
<dbReference type="EMBL" id="CAFBLR010000020">
    <property type="protein sequence ID" value="CAB4863679.1"/>
    <property type="molecule type" value="Genomic_DNA"/>
</dbReference>
<dbReference type="PANTHER" id="PTHR11795">
    <property type="entry name" value="BRANCHED-CHAIN AMINO ACID TRANSPORT SYSTEM PERMEASE PROTEIN LIVH"/>
    <property type="match status" value="1"/>
</dbReference>
<dbReference type="GO" id="GO:0022857">
    <property type="term" value="F:transmembrane transporter activity"/>
    <property type="evidence" value="ECO:0007669"/>
    <property type="project" value="InterPro"/>
</dbReference>
<dbReference type="InterPro" id="IPR052157">
    <property type="entry name" value="BCAA_transport_permease"/>
</dbReference>
<accession>A0A6J6P783</accession>
<protein>
    <submittedName>
        <fullName evidence="10">Unannotated protein</fullName>
    </submittedName>
</protein>
<keyword evidence="4 9" id="KW-0812">Transmembrane</keyword>
<evidence type="ECO:0000313" key="11">
    <source>
        <dbReference type="EMBL" id="CAB4766107.1"/>
    </source>
</evidence>
<keyword evidence="6 9" id="KW-1133">Transmembrane helix</keyword>
<name>A0A6J6P783_9ZZZZ</name>
<evidence type="ECO:0000256" key="2">
    <source>
        <dbReference type="ARBA" id="ARBA00022448"/>
    </source>
</evidence>
<keyword evidence="7 9" id="KW-0472">Membrane</keyword>
<evidence type="ECO:0000256" key="8">
    <source>
        <dbReference type="ARBA" id="ARBA00037998"/>
    </source>
</evidence>
<dbReference type="AlphaFoldDB" id="A0A6J6P783"/>
<evidence type="ECO:0000313" key="10">
    <source>
        <dbReference type="EMBL" id="CAB4695311.1"/>
    </source>
</evidence>
<feature type="transmembrane region" description="Helical" evidence="9">
    <location>
        <begin position="37"/>
        <end position="55"/>
    </location>
</feature>
<dbReference type="GO" id="GO:0005886">
    <property type="term" value="C:plasma membrane"/>
    <property type="evidence" value="ECO:0007669"/>
    <property type="project" value="UniProtKB-SubCell"/>
</dbReference>
<reference evidence="10" key="1">
    <citation type="submission" date="2020-05" db="EMBL/GenBank/DDBJ databases">
        <authorList>
            <person name="Chiriac C."/>
            <person name="Salcher M."/>
            <person name="Ghai R."/>
            <person name="Kavagutti S V."/>
        </authorList>
    </citation>
    <scope>NUCLEOTIDE SEQUENCE</scope>
</reference>
<dbReference type="EMBL" id="CAFBQP010000027">
    <property type="protein sequence ID" value="CAB5059624.1"/>
    <property type="molecule type" value="Genomic_DNA"/>
</dbReference>
<evidence type="ECO:0000256" key="1">
    <source>
        <dbReference type="ARBA" id="ARBA00004651"/>
    </source>
</evidence>
<feature type="transmembrane region" description="Helical" evidence="9">
    <location>
        <begin position="271"/>
        <end position="289"/>
    </location>
</feature>
<feature type="transmembrane region" description="Helical" evidence="9">
    <location>
        <begin position="148"/>
        <end position="167"/>
    </location>
</feature>
<dbReference type="CDD" id="cd06582">
    <property type="entry name" value="TM_PBP1_LivH_like"/>
    <property type="match status" value="1"/>
</dbReference>
<feature type="transmembrane region" description="Helical" evidence="9">
    <location>
        <begin position="196"/>
        <end position="214"/>
    </location>
</feature>
<gene>
    <name evidence="10" type="ORF">UFOPK2602_00257</name>
    <name evidence="11" type="ORF">UFOPK2806_02106</name>
    <name evidence="12" type="ORF">UFOPK3417_00366</name>
    <name evidence="13" type="ORF">UFOPK4306_00887</name>
</gene>
<keyword evidence="5" id="KW-0029">Amino-acid transport</keyword>
<feature type="transmembrane region" description="Helical" evidence="9">
    <location>
        <begin position="247"/>
        <end position="265"/>
    </location>
</feature>
<organism evidence="10">
    <name type="scientific">freshwater metagenome</name>
    <dbReference type="NCBI Taxonomy" id="449393"/>
    <lineage>
        <taxon>unclassified sequences</taxon>
        <taxon>metagenomes</taxon>
        <taxon>ecological metagenomes</taxon>
    </lineage>
</organism>
<evidence type="ECO:0000313" key="12">
    <source>
        <dbReference type="EMBL" id="CAB4863679.1"/>
    </source>
</evidence>